<dbReference type="SUPFAM" id="SSF52374">
    <property type="entry name" value="Nucleotidylyl transferase"/>
    <property type="match status" value="1"/>
</dbReference>
<dbReference type="HAMAP" id="MF_01228">
    <property type="entry name" value="Met_tRNA_synth_type2"/>
    <property type="match status" value="1"/>
</dbReference>
<dbReference type="Pfam" id="PF09334">
    <property type="entry name" value="tRNA-synt_1g"/>
    <property type="match status" value="2"/>
</dbReference>
<evidence type="ECO:0000256" key="9">
    <source>
        <dbReference type="ARBA" id="ARBA00022884"/>
    </source>
</evidence>
<dbReference type="PROSITE" id="PS50886">
    <property type="entry name" value="TRBD"/>
    <property type="match status" value="1"/>
</dbReference>
<sequence>MSTFFVSTPIYYVNAEPHLGHAYTTIVADAISRFYKLNGYETFFLTGTDEHGDKIVQAAEKQGKSPQEYVDKISSIFKNTWPGLEIEYNYFIRTTSEKHKKVVQAFLQKVYDNGDIYFGEYGGYYCFGCERFYTEKELTEDGLCPDHLTKPTFLHEKNYFFRMSKYLEPLKEYIQKNPNFIWPERYKNEVLGLLKEDLGDLCISRPKSRLTWGIELPFDNNFVTYVWFDALINYISALDWPDGKKFQKFWPNSYHIVAKDILKPHAIFWPTMLMAAGLPLYKGLRVHGYWTVDETKMSKSLGNVVKPLDLKDKYGLAPFRYFLLREMQFGLDANFSEQAFVNRLNSDLANDLGNLFSRVLTMTNKYFEGIIPAPETLSEKEMEVQNIGLESVANFQNLFARFLFAKALESLWEFVRYLNKYIDDTTPWALAKQGKTNRLQTVIYTLLEGLRKIAIHLWPVMPSVSEKMLKQLGVSFSLTEIELLKESKEWGLLQSGLKVAKKSNLFPRQELKLNSNKEQEVGAKKIEQFISFEDFKKLDLRVGRVVEAKRIEKSEKLLEVRVDVGEDNPRQIIAGIAKYFQPDDLIDKQVVIVANLKPRKIFGKVSEGMILAVNEEDNMALLTPSTQVKPGAKVS</sequence>
<comment type="similarity">
    <text evidence="13">Belongs to the class-I aminoacyl-tRNA synthetase family. MetG type 2A subfamily.</text>
</comment>
<dbReference type="CDD" id="cd02800">
    <property type="entry name" value="tRNA_bind_EcMetRS_like"/>
    <property type="match status" value="1"/>
</dbReference>
<dbReference type="InterPro" id="IPR033911">
    <property type="entry name" value="MetRS_core"/>
</dbReference>
<dbReference type="Pfam" id="PF01588">
    <property type="entry name" value="tRNA_bind"/>
    <property type="match status" value="1"/>
</dbReference>
<keyword evidence="5 13" id="KW-0820">tRNA-binding</keyword>
<dbReference type="InterPro" id="IPR004495">
    <property type="entry name" value="Met-tRNA-synth_bsu_C"/>
</dbReference>
<dbReference type="GO" id="GO:0046872">
    <property type="term" value="F:metal ion binding"/>
    <property type="evidence" value="ECO:0007669"/>
    <property type="project" value="UniProtKB-KW"/>
</dbReference>
<comment type="subunit">
    <text evidence="3 13">Homodimer.</text>
</comment>
<comment type="catalytic activity">
    <reaction evidence="12 13">
        <text>tRNA(Met) + L-methionine + ATP = L-methionyl-tRNA(Met) + AMP + diphosphate</text>
        <dbReference type="Rhea" id="RHEA:13481"/>
        <dbReference type="Rhea" id="RHEA-COMP:9667"/>
        <dbReference type="Rhea" id="RHEA-COMP:9698"/>
        <dbReference type="ChEBI" id="CHEBI:30616"/>
        <dbReference type="ChEBI" id="CHEBI:33019"/>
        <dbReference type="ChEBI" id="CHEBI:57844"/>
        <dbReference type="ChEBI" id="CHEBI:78442"/>
        <dbReference type="ChEBI" id="CHEBI:78530"/>
        <dbReference type="ChEBI" id="CHEBI:456215"/>
        <dbReference type="EC" id="6.1.1.10"/>
    </reaction>
</comment>
<evidence type="ECO:0000256" key="4">
    <source>
        <dbReference type="ARBA" id="ARBA00022490"/>
    </source>
</evidence>
<dbReference type="InterPro" id="IPR013155">
    <property type="entry name" value="M/V/L/I-tRNA-synth_anticd-bd"/>
</dbReference>
<feature type="binding site" evidence="13">
    <location>
        <position position="147"/>
    </location>
    <ligand>
        <name>Zn(2+)</name>
        <dbReference type="ChEBI" id="CHEBI:29105"/>
    </ligand>
</feature>
<accession>A0A1H0C1C7</accession>
<comment type="caution">
    <text evidence="13">Lacks conserved residue(s) required for the propagation of feature annotation.</text>
</comment>
<keyword evidence="13" id="KW-0862">Zinc</keyword>
<dbReference type="NCBIfam" id="TIGR00398">
    <property type="entry name" value="metG"/>
    <property type="match status" value="1"/>
</dbReference>
<dbReference type="Gene3D" id="3.40.50.620">
    <property type="entry name" value="HUPs"/>
    <property type="match status" value="1"/>
</dbReference>
<feature type="binding site" evidence="13">
    <location>
        <position position="129"/>
    </location>
    <ligand>
        <name>Zn(2+)</name>
        <dbReference type="ChEBI" id="CHEBI:29105"/>
    </ligand>
</feature>
<keyword evidence="7 13" id="KW-0547">Nucleotide-binding</keyword>
<dbReference type="NCBIfam" id="TIGR00399">
    <property type="entry name" value="metG_C_term"/>
    <property type="match status" value="1"/>
</dbReference>
<feature type="short sequence motif" description="'HIGH' region" evidence="13">
    <location>
        <begin position="11"/>
        <end position="21"/>
    </location>
</feature>
<dbReference type="InterPro" id="IPR002547">
    <property type="entry name" value="tRNA-bd_dom"/>
</dbReference>
<dbReference type="InterPro" id="IPR023457">
    <property type="entry name" value="Met-tRNA_synth_2"/>
</dbReference>
<dbReference type="InterPro" id="IPR014758">
    <property type="entry name" value="Met-tRNA_synth"/>
</dbReference>
<keyword evidence="10 13" id="KW-0648">Protein biosynthesis</keyword>
<feature type="binding site" evidence="13">
    <location>
        <position position="144"/>
    </location>
    <ligand>
        <name>Zn(2+)</name>
        <dbReference type="ChEBI" id="CHEBI:29105"/>
    </ligand>
</feature>
<proteinExistence type="inferred from homology"/>
<evidence type="ECO:0000256" key="1">
    <source>
        <dbReference type="ARBA" id="ARBA00003314"/>
    </source>
</evidence>
<dbReference type="AlphaFoldDB" id="A0A1H0C1C7"/>
<dbReference type="SUPFAM" id="SSF50249">
    <property type="entry name" value="Nucleic acid-binding proteins"/>
    <property type="match status" value="1"/>
</dbReference>
<evidence type="ECO:0000313" key="16">
    <source>
        <dbReference type="Proteomes" id="UP000199602"/>
    </source>
</evidence>
<dbReference type="GO" id="GO:0006431">
    <property type="term" value="P:methionyl-tRNA aminoacylation"/>
    <property type="evidence" value="ECO:0007669"/>
    <property type="project" value="UniProtKB-UniRule"/>
</dbReference>
<organism evidence="15 16">
    <name type="scientific">Desulfonauticus submarinus</name>
    <dbReference type="NCBI Taxonomy" id="206665"/>
    <lineage>
        <taxon>Bacteria</taxon>
        <taxon>Pseudomonadati</taxon>
        <taxon>Thermodesulfobacteriota</taxon>
        <taxon>Desulfovibrionia</taxon>
        <taxon>Desulfovibrionales</taxon>
        <taxon>Desulfonauticaceae</taxon>
        <taxon>Desulfonauticus</taxon>
    </lineage>
</organism>
<comment type="function">
    <text evidence="1 13">Is required not only for elongation of protein synthesis but also for the initiation of all mRNA translation through initiator tRNA(fMet) aminoacylation.</text>
</comment>
<dbReference type="EMBL" id="FNIN01000002">
    <property type="protein sequence ID" value="SDN51626.1"/>
    <property type="molecule type" value="Genomic_DNA"/>
</dbReference>
<dbReference type="InterPro" id="IPR009080">
    <property type="entry name" value="tRNAsynth_Ia_anticodon-bd"/>
</dbReference>
<dbReference type="InterPro" id="IPR014729">
    <property type="entry name" value="Rossmann-like_a/b/a_fold"/>
</dbReference>
<evidence type="ECO:0000256" key="11">
    <source>
        <dbReference type="ARBA" id="ARBA00023146"/>
    </source>
</evidence>
<dbReference type="STRING" id="206665.SAMN04488516_102366"/>
<evidence type="ECO:0000256" key="7">
    <source>
        <dbReference type="ARBA" id="ARBA00022741"/>
    </source>
</evidence>
<keyword evidence="4 13" id="KW-0963">Cytoplasm</keyword>
<comment type="subcellular location">
    <subcellularLocation>
        <location evidence="2 13">Cytoplasm</location>
    </subcellularLocation>
</comment>
<dbReference type="RefSeq" id="WP_092063882.1">
    <property type="nucleotide sequence ID" value="NZ_FNIN01000002.1"/>
</dbReference>
<evidence type="ECO:0000256" key="6">
    <source>
        <dbReference type="ARBA" id="ARBA00022598"/>
    </source>
</evidence>
<dbReference type="FunFam" id="2.40.50.140:FF:000042">
    <property type="entry name" value="Methionine--tRNA ligase"/>
    <property type="match status" value="1"/>
</dbReference>
<dbReference type="Gene3D" id="2.40.50.140">
    <property type="entry name" value="Nucleic acid-binding proteins"/>
    <property type="match status" value="1"/>
</dbReference>
<evidence type="ECO:0000256" key="10">
    <source>
        <dbReference type="ARBA" id="ARBA00022917"/>
    </source>
</evidence>
<dbReference type="Pfam" id="PF08264">
    <property type="entry name" value="Anticodon_1"/>
    <property type="match status" value="1"/>
</dbReference>
<dbReference type="FunFam" id="2.170.220.10:FF:000003">
    <property type="entry name" value="Methionine--tRNA ligase"/>
    <property type="match status" value="1"/>
</dbReference>
<evidence type="ECO:0000256" key="5">
    <source>
        <dbReference type="ARBA" id="ARBA00022555"/>
    </source>
</evidence>
<reference evidence="15 16" key="1">
    <citation type="submission" date="2016-10" db="EMBL/GenBank/DDBJ databases">
        <authorList>
            <person name="de Groot N.N."/>
        </authorList>
    </citation>
    <scope>NUCLEOTIDE SEQUENCE [LARGE SCALE GENOMIC DNA]</scope>
    <source>
        <strain evidence="15 16">DSM 15269</strain>
    </source>
</reference>
<dbReference type="GO" id="GO:0004825">
    <property type="term" value="F:methionine-tRNA ligase activity"/>
    <property type="evidence" value="ECO:0007669"/>
    <property type="project" value="UniProtKB-UniRule"/>
</dbReference>
<dbReference type="Gene3D" id="2.170.220.10">
    <property type="match status" value="1"/>
</dbReference>
<evidence type="ECO:0000256" key="2">
    <source>
        <dbReference type="ARBA" id="ARBA00004496"/>
    </source>
</evidence>
<dbReference type="EC" id="6.1.1.10" evidence="13"/>
<evidence type="ECO:0000259" key="14">
    <source>
        <dbReference type="PROSITE" id="PS50886"/>
    </source>
</evidence>
<dbReference type="Gene3D" id="1.10.730.10">
    <property type="entry name" value="Isoleucyl-tRNA Synthetase, Domain 1"/>
    <property type="match status" value="1"/>
</dbReference>
<dbReference type="InterPro" id="IPR041872">
    <property type="entry name" value="Anticodon_Met"/>
</dbReference>
<keyword evidence="9 13" id="KW-0694">RNA-binding</keyword>
<evidence type="ECO:0000256" key="8">
    <source>
        <dbReference type="ARBA" id="ARBA00022840"/>
    </source>
</evidence>
<dbReference type="PRINTS" id="PR01041">
    <property type="entry name" value="TRNASYNTHMET"/>
</dbReference>
<evidence type="ECO:0000313" key="15">
    <source>
        <dbReference type="EMBL" id="SDN51626.1"/>
    </source>
</evidence>
<dbReference type="OrthoDB" id="9810191at2"/>
<dbReference type="SUPFAM" id="SSF47323">
    <property type="entry name" value="Anticodon-binding domain of a subclass of class I aminoacyl-tRNA synthetases"/>
    <property type="match status" value="1"/>
</dbReference>
<dbReference type="GO" id="GO:0000049">
    <property type="term" value="F:tRNA binding"/>
    <property type="evidence" value="ECO:0007669"/>
    <property type="project" value="UniProtKB-UniRule"/>
</dbReference>
<protein>
    <recommendedName>
        <fullName evidence="13">Methionine--tRNA ligase</fullName>
        <ecNumber evidence="13">6.1.1.10</ecNumber>
    </recommendedName>
    <alternativeName>
        <fullName evidence="13">Methionyl-tRNA synthetase</fullName>
        <shortName evidence="13">MetRS</shortName>
    </alternativeName>
</protein>
<dbReference type="NCBIfam" id="NF008900">
    <property type="entry name" value="PRK12267.1"/>
    <property type="match status" value="1"/>
</dbReference>
<evidence type="ECO:0000256" key="13">
    <source>
        <dbReference type="HAMAP-Rule" id="MF_01228"/>
    </source>
</evidence>
<feature type="domain" description="TRNA-binding" evidence="14">
    <location>
        <begin position="534"/>
        <end position="635"/>
    </location>
</feature>
<name>A0A1H0C1C7_9BACT</name>
<dbReference type="PANTHER" id="PTHR43326">
    <property type="entry name" value="METHIONYL-TRNA SYNTHETASE"/>
    <property type="match status" value="1"/>
</dbReference>
<evidence type="ECO:0000256" key="12">
    <source>
        <dbReference type="ARBA" id="ARBA00047364"/>
    </source>
</evidence>
<keyword evidence="11 13" id="KW-0030">Aminoacyl-tRNA synthetase</keyword>
<keyword evidence="13" id="KW-0479">Metal-binding</keyword>
<dbReference type="InterPro" id="IPR012340">
    <property type="entry name" value="NA-bd_OB-fold"/>
</dbReference>
<dbReference type="Proteomes" id="UP000199602">
    <property type="component" value="Unassembled WGS sequence"/>
</dbReference>
<comment type="cofactor">
    <cofactor evidence="13">
        <name>Zn(2+)</name>
        <dbReference type="ChEBI" id="CHEBI:29105"/>
    </cofactor>
    <text evidence="13">Binds 1 zinc ion per subunit.</text>
</comment>
<dbReference type="CDD" id="cd00814">
    <property type="entry name" value="MetRS_core"/>
    <property type="match status" value="1"/>
</dbReference>
<keyword evidence="8 13" id="KW-0067">ATP-binding</keyword>
<dbReference type="InterPro" id="IPR015413">
    <property type="entry name" value="Methionyl/Leucyl_tRNA_Synth"/>
</dbReference>
<dbReference type="GO" id="GO:0005524">
    <property type="term" value="F:ATP binding"/>
    <property type="evidence" value="ECO:0007669"/>
    <property type="project" value="UniProtKB-UniRule"/>
</dbReference>
<dbReference type="PANTHER" id="PTHR43326:SF1">
    <property type="entry name" value="METHIONINE--TRNA LIGASE, MITOCHONDRIAL"/>
    <property type="match status" value="1"/>
</dbReference>
<dbReference type="GO" id="GO:0005737">
    <property type="term" value="C:cytoplasm"/>
    <property type="evidence" value="ECO:0007669"/>
    <property type="project" value="UniProtKB-SubCell"/>
</dbReference>
<keyword evidence="6 13" id="KW-0436">Ligase</keyword>
<feature type="binding site" evidence="13">
    <location>
        <position position="126"/>
    </location>
    <ligand>
        <name>Zn(2+)</name>
        <dbReference type="ChEBI" id="CHEBI:29105"/>
    </ligand>
</feature>
<feature type="short sequence motif" description="'KMSKS' region" evidence="13">
    <location>
        <begin position="296"/>
        <end position="300"/>
    </location>
</feature>
<dbReference type="CDD" id="cd07957">
    <property type="entry name" value="Anticodon_Ia_Met"/>
    <property type="match status" value="1"/>
</dbReference>
<keyword evidence="16" id="KW-1185">Reference proteome</keyword>
<dbReference type="FunFam" id="1.10.730.10:FF:000026">
    <property type="entry name" value="Methionine--tRNA ligase"/>
    <property type="match status" value="1"/>
</dbReference>
<evidence type="ECO:0000256" key="3">
    <source>
        <dbReference type="ARBA" id="ARBA00011738"/>
    </source>
</evidence>
<gene>
    <name evidence="13" type="primary">metG</name>
    <name evidence="15" type="ORF">SAMN04488516_102366</name>
</gene>